<dbReference type="RefSeq" id="WP_097554742.1">
    <property type="nucleotide sequence ID" value="NZ_PCMW01000088.1"/>
</dbReference>
<comment type="caution">
    <text evidence="2">The sequence shown here is derived from an EMBL/GenBank/DDBJ whole genome shotgun (WGS) entry which is preliminary data.</text>
</comment>
<name>A0A2H3KG29_9FLAO</name>
<dbReference type="InterPro" id="IPR016181">
    <property type="entry name" value="Acyl_CoA_acyltransferase"/>
</dbReference>
<dbReference type="AlphaFoldDB" id="A0A2H3KG29"/>
<dbReference type="OrthoDB" id="9800604at2"/>
<dbReference type="InterPro" id="IPR000182">
    <property type="entry name" value="GNAT_dom"/>
</dbReference>
<keyword evidence="2" id="KW-0808">Transferase</keyword>
<dbReference type="PANTHER" id="PTHR42919:SF40">
    <property type="entry name" value="FAMILY ACETYLTRANSFERASE, PUTATIVE-RELATED"/>
    <property type="match status" value="1"/>
</dbReference>
<protein>
    <submittedName>
        <fullName evidence="2">GNAT family N-acetyltransferase</fullName>
    </submittedName>
</protein>
<evidence type="ECO:0000259" key="1">
    <source>
        <dbReference type="PROSITE" id="PS51186"/>
    </source>
</evidence>
<evidence type="ECO:0000313" key="3">
    <source>
        <dbReference type="Proteomes" id="UP000220828"/>
    </source>
</evidence>
<dbReference type="PROSITE" id="PS51186">
    <property type="entry name" value="GNAT"/>
    <property type="match status" value="1"/>
</dbReference>
<dbReference type="PANTHER" id="PTHR42919">
    <property type="entry name" value="N-ALPHA-ACETYLTRANSFERASE"/>
    <property type="match status" value="1"/>
</dbReference>
<sequence>MITLQKANCQDIKIIQDIAYKTWPSTYQNIISNAQIAFMLDAFYNDKTLTDNILNKKHHFVLAYEGEQCLGFGSYEFDYQNTQKTRIHKLYLLPNCQGKGIGQELLTYITNEALQQHNIGLHLNVNKYNQAVLFYKKQGFEITKEYDLEIGQGYLMEDYIMEKKI</sequence>
<dbReference type="Proteomes" id="UP000220828">
    <property type="component" value="Unassembled WGS sequence"/>
</dbReference>
<dbReference type="EMBL" id="PCMW01000088">
    <property type="protein sequence ID" value="PDS22523.1"/>
    <property type="molecule type" value="Genomic_DNA"/>
</dbReference>
<dbReference type="Pfam" id="PF13673">
    <property type="entry name" value="Acetyltransf_10"/>
    <property type="match status" value="1"/>
</dbReference>
<gene>
    <name evidence="2" type="ORF">B0A77_13235</name>
</gene>
<dbReference type="SUPFAM" id="SSF55729">
    <property type="entry name" value="Acyl-CoA N-acyltransferases (Nat)"/>
    <property type="match status" value="1"/>
</dbReference>
<accession>A0A2H3KG29</accession>
<proteinExistence type="predicted"/>
<dbReference type="Gene3D" id="3.40.630.30">
    <property type="match status" value="1"/>
</dbReference>
<organism evidence="2 3">
    <name type="scientific">Flavobacterium branchiophilum</name>
    <dbReference type="NCBI Taxonomy" id="55197"/>
    <lineage>
        <taxon>Bacteria</taxon>
        <taxon>Pseudomonadati</taxon>
        <taxon>Bacteroidota</taxon>
        <taxon>Flavobacteriia</taxon>
        <taxon>Flavobacteriales</taxon>
        <taxon>Flavobacteriaceae</taxon>
        <taxon>Flavobacterium</taxon>
    </lineage>
</organism>
<dbReference type="CDD" id="cd04301">
    <property type="entry name" value="NAT_SF"/>
    <property type="match status" value="1"/>
</dbReference>
<reference evidence="2 3" key="1">
    <citation type="submission" date="2017-09" db="EMBL/GenBank/DDBJ databases">
        <title>Whole genomes of Flavobacteriaceae.</title>
        <authorList>
            <person name="Stine C."/>
            <person name="Li C."/>
            <person name="Tadesse D."/>
        </authorList>
    </citation>
    <scope>NUCLEOTIDE SEQUENCE [LARGE SCALE GENOMIC DNA]</scope>
    <source>
        <strain evidence="2 3">ATCC 35036</strain>
    </source>
</reference>
<evidence type="ECO:0000313" key="2">
    <source>
        <dbReference type="EMBL" id="PDS22523.1"/>
    </source>
</evidence>
<dbReference type="GO" id="GO:0016747">
    <property type="term" value="F:acyltransferase activity, transferring groups other than amino-acyl groups"/>
    <property type="evidence" value="ECO:0007669"/>
    <property type="project" value="InterPro"/>
</dbReference>
<dbReference type="InterPro" id="IPR051556">
    <property type="entry name" value="N-term/lysine_N-AcTrnsfr"/>
</dbReference>
<feature type="domain" description="N-acetyltransferase" evidence="1">
    <location>
        <begin position="2"/>
        <end position="165"/>
    </location>
</feature>